<evidence type="ECO:0000313" key="3">
    <source>
        <dbReference type="Proteomes" id="UP000001192"/>
    </source>
</evidence>
<dbReference type="RefSeq" id="WP_012401528.1">
    <property type="nucleotide sequence ID" value="NC_010622.1"/>
</dbReference>
<dbReference type="STRING" id="391038.Bphy_2147"/>
<dbReference type="EMBL" id="CP001043">
    <property type="protein sequence ID" value="ACC71322.1"/>
    <property type="molecule type" value="Genomic_DNA"/>
</dbReference>
<dbReference type="Proteomes" id="UP000001192">
    <property type="component" value="Chromosome 1"/>
</dbReference>
<organism evidence="2 3">
    <name type="scientific">Paraburkholderia phymatum (strain DSM 17167 / CIP 108236 / LMG 21445 / STM815)</name>
    <name type="common">Burkholderia phymatum</name>
    <dbReference type="NCBI Taxonomy" id="391038"/>
    <lineage>
        <taxon>Bacteria</taxon>
        <taxon>Pseudomonadati</taxon>
        <taxon>Pseudomonadota</taxon>
        <taxon>Betaproteobacteria</taxon>
        <taxon>Burkholderiales</taxon>
        <taxon>Burkholderiaceae</taxon>
        <taxon>Paraburkholderia</taxon>
    </lineage>
</organism>
<sequence>MPDHDAVSTLYAHHPDPSTPETPPEPGPGPAQPGQPDTVPDPTREPVEPDTPAIGDPTPQPSQTPHTSGGMTLFPGL</sequence>
<feature type="compositionally biased region" description="Pro residues" evidence="1">
    <location>
        <begin position="17"/>
        <end position="33"/>
    </location>
</feature>
<reference evidence="3" key="1">
    <citation type="journal article" date="2014" name="Stand. Genomic Sci.">
        <title>Complete genome sequence of Burkholderia phymatum STM815(T), a broad host range and efficient nitrogen-fixing symbiont of Mimosa species.</title>
        <authorList>
            <person name="Moulin L."/>
            <person name="Klonowska A."/>
            <person name="Caroline B."/>
            <person name="Booth K."/>
            <person name="Vriezen J.A."/>
            <person name="Melkonian R."/>
            <person name="James E.K."/>
            <person name="Young J.P."/>
            <person name="Bena G."/>
            <person name="Hauser L."/>
            <person name="Land M."/>
            <person name="Kyrpides N."/>
            <person name="Bruce D."/>
            <person name="Chain P."/>
            <person name="Copeland A."/>
            <person name="Pitluck S."/>
            <person name="Woyke T."/>
            <person name="Lizotte-Waniewski M."/>
            <person name="Bristow J."/>
            <person name="Riley M."/>
        </authorList>
    </citation>
    <scope>NUCLEOTIDE SEQUENCE [LARGE SCALE GENOMIC DNA]</scope>
    <source>
        <strain evidence="3">DSM 17167 / CIP 108236 / LMG 21445 / STM815</strain>
    </source>
</reference>
<evidence type="ECO:0000256" key="1">
    <source>
        <dbReference type="SAM" id="MobiDB-lite"/>
    </source>
</evidence>
<accession>B2JEB4</accession>
<feature type="region of interest" description="Disordered" evidence="1">
    <location>
        <begin position="1"/>
        <end position="77"/>
    </location>
</feature>
<protein>
    <submittedName>
        <fullName evidence="2">Uncharacterized protein</fullName>
    </submittedName>
</protein>
<dbReference type="KEGG" id="bph:Bphy_2147"/>
<dbReference type="HOGENOM" id="CLU_2582904_0_0_4"/>
<dbReference type="AlphaFoldDB" id="B2JEB4"/>
<proteinExistence type="predicted"/>
<evidence type="ECO:0000313" key="2">
    <source>
        <dbReference type="EMBL" id="ACC71322.1"/>
    </source>
</evidence>
<gene>
    <name evidence="2" type="ordered locus">Bphy_2147</name>
</gene>
<keyword evidence="3" id="KW-1185">Reference proteome</keyword>
<name>B2JEB4_PARP8</name>